<dbReference type="RefSeq" id="WP_133451129.1">
    <property type="nucleotide sequence ID" value="NZ_SCWF01000002.1"/>
</dbReference>
<protein>
    <submittedName>
        <fullName evidence="4">WxL domain-containing protein</fullName>
    </submittedName>
</protein>
<dbReference type="AlphaFoldDB" id="A0A4R6C146"/>
<feature type="signal peptide" evidence="2">
    <location>
        <begin position="1"/>
        <end position="27"/>
    </location>
</feature>
<keyword evidence="2" id="KW-0732">Signal</keyword>
<proteinExistence type="predicted"/>
<dbReference type="OrthoDB" id="2356942at2"/>
<feature type="chain" id="PRO_5020665099" evidence="2">
    <location>
        <begin position="28"/>
        <end position="240"/>
    </location>
</feature>
<feature type="region of interest" description="Disordered" evidence="1">
    <location>
        <begin position="45"/>
        <end position="73"/>
    </location>
</feature>
<organism evidence="4 5">
    <name type="scientific">Macrococcus bovicus</name>
    <dbReference type="NCBI Taxonomy" id="69968"/>
    <lineage>
        <taxon>Bacteria</taxon>
        <taxon>Bacillati</taxon>
        <taxon>Bacillota</taxon>
        <taxon>Bacilli</taxon>
        <taxon>Bacillales</taxon>
        <taxon>Staphylococcaceae</taxon>
        <taxon>Macrococcus</taxon>
    </lineage>
</organism>
<keyword evidence="5" id="KW-1185">Reference proteome</keyword>
<sequence>MKTNKLLATSIAAGLLVTPFVTTNAHAETQSATSQARVEFNLPENEVTPQSPDGSGQTNNSIVSGDLEKGGTGTITNQTGSLTLDYVTHLDFGVHTIDTARHVYNTTTNQPYIQVSDRRGSGEGWNVTAELGRFNDGKADTLPGAAINLSNGAAKSSATTSQPIPEDNIELVSGQGAQPVVKAAAKTGEISTAEGLGTWTVDWLSSNPENEKVTLTVPEGAASPGTHTATITWTLGATPE</sequence>
<feature type="domain" description="WxL" evidence="3">
    <location>
        <begin position="27"/>
        <end position="239"/>
    </location>
</feature>
<reference evidence="4 5" key="1">
    <citation type="submission" date="2019-01" db="EMBL/GenBank/DDBJ databases">
        <title>Draft genome sequences of the type strains of six Macrococcus species.</title>
        <authorList>
            <person name="Mazhar S."/>
            <person name="Altermann E."/>
            <person name="Hill C."/>
            <person name="Mcauliffe O."/>
        </authorList>
    </citation>
    <scope>NUCLEOTIDE SEQUENCE [LARGE SCALE GENOMIC DNA]</scope>
    <source>
        <strain evidence="4 5">ATCC 51825</strain>
    </source>
</reference>
<evidence type="ECO:0000256" key="2">
    <source>
        <dbReference type="SAM" id="SignalP"/>
    </source>
</evidence>
<comment type="caution">
    <text evidence="4">The sequence shown here is derived from an EMBL/GenBank/DDBJ whole genome shotgun (WGS) entry which is preliminary data.</text>
</comment>
<dbReference type="EMBL" id="SCWF01000002">
    <property type="protein sequence ID" value="TDM14935.1"/>
    <property type="molecule type" value="Genomic_DNA"/>
</dbReference>
<evidence type="ECO:0000313" key="5">
    <source>
        <dbReference type="Proteomes" id="UP000294843"/>
    </source>
</evidence>
<dbReference type="Pfam" id="PF13731">
    <property type="entry name" value="WxL"/>
    <property type="match status" value="1"/>
</dbReference>
<evidence type="ECO:0000313" key="4">
    <source>
        <dbReference type="EMBL" id="TDM14935.1"/>
    </source>
</evidence>
<accession>A0A4R6C146</accession>
<dbReference type="Proteomes" id="UP000294843">
    <property type="component" value="Unassembled WGS sequence"/>
</dbReference>
<dbReference type="InterPro" id="IPR027994">
    <property type="entry name" value="WxL_dom"/>
</dbReference>
<feature type="compositionally biased region" description="Polar residues" evidence="1">
    <location>
        <begin position="47"/>
        <end position="63"/>
    </location>
</feature>
<evidence type="ECO:0000259" key="3">
    <source>
        <dbReference type="Pfam" id="PF13731"/>
    </source>
</evidence>
<name>A0A4R6C146_9STAP</name>
<evidence type="ECO:0000256" key="1">
    <source>
        <dbReference type="SAM" id="MobiDB-lite"/>
    </source>
</evidence>
<gene>
    <name evidence="4" type="ORF">ERX55_03075</name>
</gene>